<keyword evidence="4" id="KW-1134">Transmembrane beta strand</keyword>
<feature type="region of interest" description="Disordered" evidence="8">
    <location>
        <begin position="769"/>
        <end position="795"/>
    </location>
</feature>
<sequence>MGGMRVTKRMQRVGRWKARIVAGLLSVIPMSGCKHQLFLEPSDHKSALSGGLEYLEKQPHSPIPPSLVDKGGAPATALDPTRPARNVTLKECIAIGIEKGNLGIQGGVLNAGLPSDSLPLSFSGQTVGGTDSIRALVIDPAIVGANIERSLSKFDARWITSLTWAKNDQPVVNFQQQLTNGDSATLSSTFAKPLPTGGVAGITFSTDYRKFNQTSGAFNSQLNPAYTPRVQFLFEQPLLQGFGIEINQLAQSHPGSLLISGLRPSGGTTTEGILVTRIRYDQQRAEFDRQLNQMLFNIETAYWNLYAAYYNLYAQEETLKQAFELYTVIKKRFEVGTVRQQELTQTESQYWTFRRNVLEARNQILDAERNLRGLLGETSFADGMRLVPIDEPTLAPYMPDYYEQANEALATRPELIIARHDLKFRQLDLILQKNQRRPDLRFFASQDIAGIGTRLDGSDEVTTSTTGTQQIVRQNALANFANNDANSWQLGLRMDVPLGFRDANAAVRQSQLAMLRSYYQLHDAERKILENVVRQYRNVIYRHQDIILRRQTRVALEQTLALNQKLITGGAWDTNTLFNVLQVQQNFATNLAAEFQSIAQYNTTLAALEFEKGTIQRYNNVSVGDGPLPQHVGKKASDHFSARNAALKLRERSDELPLQSLSAPWDPSLEKLPAPNAGGNISLPGMPYAVPATGMPLPSGPGMTMPTAPSTPTTPMSPAMPVAGGSMMPTSQPLPVFTEANQLPSVRPWPGAQDAQAPPAVFTPIGTAHIPTRAKSGGSTPVEIPPSLPISTQQN</sequence>
<dbReference type="EMBL" id="CP042425">
    <property type="protein sequence ID" value="QEL18104.1"/>
    <property type="molecule type" value="Genomic_DNA"/>
</dbReference>
<keyword evidence="3" id="KW-0813">Transport</keyword>
<dbReference type="GO" id="GO:0015562">
    <property type="term" value="F:efflux transmembrane transporter activity"/>
    <property type="evidence" value="ECO:0007669"/>
    <property type="project" value="InterPro"/>
</dbReference>
<dbReference type="Gene3D" id="1.20.1600.10">
    <property type="entry name" value="Outer membrane efflux proteins (OEP)"/>
    <property type="match status" value="1"/>
</dbReference>
<dbReference type="SUPFAM" id="SSF56954">
    <property type="entry name" value="Outer membrane efflux proteins (OEP)"/>
    <property type="match status" value="1"/>
</dbReference>
<dbReference type="Pfam" id="PF02321">
    <property type="entry name" value="OEP"/>
    <property type="match status" value="1"/>
</dbReference>
<dbReference type="Proteomes" id="UP000324974">
    <property type="component" value="Chromosome"/>
</dbReference>
<evidence type="ECO:0000256" key="3">
    <source>
        <dbReference type="ARBA" id="ARBA00022448"/>
    </source>
</evidence>
<keyword evidence="10" id="KW-1185">Reference proteome</keyword>
<dbReference type="PANTHER" id="PTHR30026">
    <property type="entry name" value="OUTER MEMBRANE PROTEIN TOLC"/>
    <property type="match status" value="1"/>
</dbReference>
<protein>
    <submittedName>
        <fullName evidence="9">TolC family protein</fullName>
    </submittedName>
</protein>
<dbReference type="InterPro" id="IPR003423">
    <property type="entry name" value="OMP_efflux"/>
</dbReference>
<keyword evidence="5" id="KW-0812">Transmembrane</keyword>
<keyword evidence="6" id="KW-0472">Membrane</keyword>
<evidence type="ECO:0000313" key="9">
    <source>
        <dbReference type="EMBL" id="QEL18104.1"/>
    </source>
</evidence>
<evidence type="ECO:0000256" key="6">
    <source>
        <dbReference type="ARBA" id="ARBA00023136"/>
    </source>
</evidence>
<evidence type="ECO:0000256" key="4">
    <source>
        <dbReference type="ARBA" id="ARBA00022452"/>
    </source>
</evidence>
<accession>A0A5C1ALQ7</accession>
<dbReference type="KEGG" id="lrs:PX52LOC_05118"/>
<keyword evidence="7" id="KW-0998">Cell outer membrane</keyword>
<evidence type="ECO:0000256" key="7">
    <source>
        <dbReference type="ARBA" id="ARBA00023237"/>
    </source>
</evidence>
<reference evidence="10" key="1">
    <citation type="submission" date="2019-08" db="EMBL/GenBank/DDBJ databases">
        <title>Limnoglobus roseus gen. nov., sp. nov., a novel freshwater planctomycete with a giant genome from the family Gemmataceae.</title>
        <authorList>
            <person name="Kulichevskaya I.S."/>
            <person name="Naumoff D.G."/>
            <person name="Miroshnikov K."/>
            <person name="Ivanova A."/>
            <person name="Philippov D.A."/>
            <person name="Hakobyan A."/>
            <person name="Rijpstra I.C."/>
            <person name="Sinninghe Damste J.S."/>
            <person name="Liesack W."/>
            <person name="Dedysh S.N."/>
        </authorList>
    </citation>
    <scope>NUCLEOTIDE SEQUENCE [LARGE SCALE GENOMIC DNA]</scope>
    <source>
        <strain evidence="10">PX52</strain>
    </source>
</reference>
<evidence type="ECO:0000256" key="2">
    <source>
        <dbReference type="ARBA" id="ARBA00007613"/>
    </source>
</evidence>
<comment type="similarity">
    <text evidence="2">Belongs to the outer membrane factor (OMF) (TC 1.B.17) family.</text>
</comment>
<proteinExistence type="inferred from homology"/>
<evidence type="ECO:0000256" key="1">
    <source>
        <dbReference type="ARBA" id="ARBA00004442"/>
    </source>
</evidence>
<evidence type="ECO:0000256" key="5">
    <source>
        <dbReference type="ARBA" id="ARBA00022692"/>
    </source>
</evidence>
<dbReference type="OrthoDB" id="229865at2"/>
<dbReference type="GO" id="GO:0015288">
    <property type="term" value="F:porin activity"/>
    <property type="evidence" value="ECO:0007669"/>
    <property type="project" value="TreeGrafter"/>
</dbReference>
<dbReference type="AlphaFoldDB" id="A0A5C1ALQ7"/>
<name>A0A5C1ALQ7_9BACT</name>
<gene>
    <name evidence="9" type="ORF">PX52LOC_05118</name>
</gene>
<dbReference type="PANTHER" id="PTHR30026:SF23">
    <property type="entry name" value="TO APRF-PUTATIVE OUTER MEMBRANE EFFLUX PROTEIN OR SECRETED ALKALINE PHOSPHATASE-RELATED"/>
    <property type="match status" value="1"/>
</dbReference>
<dbReference type="InterPro" id="IPR051906">
    <property type="entry name" value="TolC-like"/>
</dbReference>
<organism evidence="9 10">
    <name type="scientific">Limnoglobus roseus</name>
    <dbReference type="NCBI Taxonomy" id="2598579"/>
    <lineage>
        <taxon>Bacteria</taxon>
        <taxon>Pseudomonadati</taxon>
        <taxon>Planctomycetota</taxon>
        <taxon>Planctomycetia</taxon>
        <taxon>Gemmatales</taxon>
        <taxon>Gemmataceae</taxon>
        <taxon>Limnoglobus</taxon>
    </lineage>
</organism>
<evidence type="ECO:0000256" key="8">
    <source>
        <dbReference type="SAM" id="MobiDB-lite"/>
    </source>
</evidence>
<dbReference type="GO" id="GO:1990281">
    <property type="term" value="C:efflux pump complex"/>
    <property type="evidence" value="ECO:0007669"/>
    <property type="project" value="TreeGrafter"/>
</dbReference>
<evidence type="ECO:0000313" key="10">
    <source>
        <dbReference type="Proteomes" id="UP000324974"/>
    </source>
</evidence>
<feature type="region of interest" description="Disordered" evidence="8">
    <location>
        <begin position="59"/>
        <end position="81"/>
    </location>
</feature>
<dbReference type="GO" id="GO:0009279">
    <property type="term" value="C:cell outer membrane"/>
    <property type="evidence" value="ECO:0007669"/>
    <property type="project" value="UniProtKB-SubCell"/>
</dbReference>
<comment type="subcellular location">
    <subcellularLocation>
        <location evidence="1">Cell outer membrane</location>
    </subcellularLocation>
</comment>